<evidence type="ECO:0000256" key="4">
    <source>
        <dbReference type="ARBA" id="ARBA00023136"/>
    </source>
</evidence>
<protein>
    <submittedName>
        <fullName evidence="6">Type IV secretion system protein</fullName>
    </submittedName>
</protein>
<dbReference type="Proteomes" id="UP001208074">
    <property type="component" value="Unassembled WGS sequence"/>
</dbReference>
<evidence type="ECO:0000256" key="1">
    <source>
        <dbReference type="ARBA" id="ARBA00004141"/>
    </source>
</evidence>
<evidence type="ECO:0000256" key="5">
    <source>
        <dbReference type="SAM" id="Phobius"/>
    </source>
</evidence>
<evidence type="ECO:0000256" key="3">
    <source>
        <dbReference type="ARBA" id="ARBA00022989"/>
    </source>
</evidence>
<dbReference type="AlphaFoldDB" id="A0AAW5VS45"/>
<organism evidence="6 7">
    <name type="scientific">Alcaligenes phenolicus</name>
    <dbReference type="NCBI Taxonomy" id="232846"/>
    <lineage>
        <taxon>Bacteria</taxon>
        <taxon>Pseudomonadati</taxon>
        <taxon>Pseudomonadota</taxon>
        <taxon>Betaproteobacteria</taxon>
        <taxon>Burkholderiales</taxon>
        <taxon>Alcaligenaceae</taxon>
        <taxon>Alcaligenes</taxon>
    </lineage>
</organism>
<proteinExistence type="predicted"/>
<reference evidence="6" key="1">
    <citation type="submission" date="2022-11" db="EMBL/GenBank/DDBJ databases">
        <title>Biodiversity and phylogenetic relationships of bacteria.</title>
        <authorList>
            <person name="Machado R.A.R."/>
            <person name="Bhat A."/>
            <person name="Loulou A."/>
            <person name="Kallel S."/>
        </authorList>
    </citation>
    <scope>NUCLEOTIDE SEQUENCE</scope>
    <source>
        <strain evidence="6">DSM 16503</strain>
    </source>
</reference>
<evidence type="ECO:0000256" key="2">
    <source>
        <dbReference type="ARBA" id="ARBA00022692"/>
    </source>
</evidence>
<feature type="transmembrane region" description="Helical" evidence="5">
    <location>
        <begin position="76"/>
        <end position="95"/>
    </location>
</feature>
<dbReference type="GO" id="GO:0030255">
    <property type="term" value="P:protein secretion by the type IV secretion system"/>
    <property type="evidence" value="ECO:0007669"/>
    <property type="project" value="InterPro"/>
</dbReference>
<keyword evidence="2 5" id="KW-0812">Transmembrane</keyword>
<dbReference type="RefSeq" id="WP_026485327.1">
    <property type="nucleotide sequence ID" value="NZ_JAPKNB010000006.1"/>
</dbReference>
<feature type="transmembrane region" description="Helical" evidence="5">
    <location>
        <begin position="165"/>
        <end position="194"/>
    </location>
</feature>
<dbReference type="GO" id="GO:0016020">
    <property type="term" value="C:membrane"/>
    <property type="evidence" value="ECO:0007669"/>
    <property type="project" value="UniProtKB-SubCell"/>
</dbReference>
<evidence type="ECO:0000313" key="7">
    <source>
        <dbReference type="Proteomes" id="UP001208074"/>
    </source>
</evidence>
<gene>
    <name evidence="6" type="ORF">OSH02_10360</name>
</gene>
<accession>A0AAW5VS45</accession>
<evidence type="ECO:0000313" key="6">
    <source>
        <dbReference type="EMBL" id="MCX5565766.1"/>
    </source>
</evidence>
<dbReference type="EMBL" id="JAPKNB010000006">
    <property type="protein sequence ID" value="MCX5565766.1"/>
    <property type="molecule type" value="Genomic_DNA"/>
</dbReference>
<dbReference type="InterPro" id="IPR007688">
    <property type="entry name" value="Conjugal_tfr_TrbL/VirB6"/>
</dbReference>
<feature type="transmembrane region" description="Helical" evidence="5">
    <location>
        <begin position="43"/>
        <end position="64"/>
    </location>
</feature>
<name>A0AAW5VS45_9BURK</name>
<feature type="transmembrane region" description="Helical" evidence="5">
    <location>
        <begin position="250"/>
        <end position="273"/>
    </location>
</feature>
<comment type="caution">
    <text evidence="6">The sequence shown here is derived from an EMBL/GenBank/DDBJ whole genome shotgun (WGS) entry which is preliminary data.</text>
</comment>
<sequence length="313" mass="33617">MAFNSSQISQPENADRIAEWLMKQVDVVLNSAVAKPIEQLAQALAPIIIIGLTIQFLFYTIAIMRGYGNMNVTELVWKYIRIAIIAGFATTGGLYQTNIANTMLSLPDDMVSIVAGKTTVATEIDQLRLSSKEAADEIDKRDTGYLPSSEDIVLWLMKTGIHVNAMVVGAVISILMIVVKVGMALIVATGPIFISALAFDRTEGMFNSWVSQALNFVFLALLAGLLFGVLIQINISYVKMMIRLIGNGTFSVLPLVTAQLLVALASIFVMIMIPGMAQGLSGGFGAQFGVGSASRGAMSALRAGHLLRKLLGR</sequence>
<comment type="subcellular location">
    <subcellularLocation>
        <location evidence="1">Membrane</location>
        <topology evidence="1">Multi-pass membrane protein</topology>
    </subcellularLocation>
</comment>
<feature type="transmembrane region" description="Helical" evidence="5">
    <location>
        <begin position="214"/>
        <end position="238"/>
    </location>
</feature>
<dbReference type="Pfam" id="PF04610">
    <property type="entry name" value="TrbL"/>
    <property type="match status" value="1"/>
</dbReference>
<keyword evidence="3 5" id="KW-1133">Transmembrane helix</keyword>
<keyword evidence="4 5" id="KW-0472">Membrane</keyword>